<keyword evidence="1" id="KW-0969">Cilium</keyword>
<dbReference type="InterPro" id="IPR050625">
    <property type="entry name" value="ParA/MinD_ATPase"/>
</dbReference>
<dbReference type="RefSeq" id="WP_184395545.1">
    <property type="nucleotide sequence ID" value="NZ_BAAAJD010000060.1"/>
</dbReference>
<dbReference type="Proteomes" id="UP000572635">
    <property type="component" value="Unassembled WGS sequence"/>
</dbReference>
<dbReference type="Gene3D" id="3.40.50.300">
    <property type="entry name" value="P-loop containing nucleotide triphosphate hydrolases"/>
    <property type="match status" value="1"/>
</dbReference>
<dbReference type="GO" id="GO:0009898">
    <property type="term" value="C:cytoplasmic side of plasma membrane"/>
    <property type="evidence" value="ECO:0007669"/>
    <property type="project" value="TreeGrafter"/>
</dbReference>
<name>A0A7W8QQH0_9ACTN</name>
<reference evidence="1 2" key="1">
    <citation type="submission" date="2020-08" db="EMBL/GenBank/DDBJ databases">
        <title>Sequencing the genomes of 1000 actinobacteria strains.</title>
        <authorList>
            <person name="Klenk H.-P."/>
        </authorList>
    </citation>
    <scope>NUCLEOTIDE SEQUENCE [LARGE SCALE GENOMIC DNA]</scope>
    <source>
        <strain evidence="1 2">DSM 44551</strain>
    </source>
</reference>
<proteinExistence type="predicted"/>
<dbReference type="GO" id="GO:0005829">
    <property type="term" value="C:cytosol"/>
    <property type="evidence" value="ECO:0007669"/>
    <property type="project" value="TreeGrafter"/>
</dbReference>
<dbReference type="PANTHER" id="PTHR43384:SF14">
    <property type="entry name" value="ESX-1 SECRETION-ASSOCIATED PROTEIN ESPI"/>
    <property type="match status" value="1"/>
</dbReference>
<dbReference type="PANTHER" id="PTHR43384">
    <property type="entry name" value="SEPTUM SITE-DETERMINING PROTEIN MIND HOMOLOG, CHLOROPLASTIC-RELATED"/>
    <property type="match status" value="1"/>
</dbReference>
<evidence type="ECO:0000313" key="1">
    <source>
        <dbReference type="EMBL" id="MBB5434707.1"/>
    </source>
</evidence>
<comment type="caution">
    <text evidence="1">The sequence shown here is derived from an EMBL/GenBank/DDBJ whole genome shotgun (WGS) entry which is preliminary data.</text>
</comment>
<keyword evidence="1" id="KW-0282">Flagellum</keyword>
<sequence length="317" mass="33354">MGELSAEALIRRERPAPKGGWRRALYTVTGGRLNPGESKIEQRRQELEASVGRAVLPEEHQSIVVLGADPGVGATTVALGLGSVLAAHRGDRIIAVDAEAEHPPVTGRLPLKWHAELPLQELIASPGSAVRFSDMNRFTAQTTGGLDVLASRPEDTAARPLGLEGFRRISDAVERHYPVQLVDAGSGLGQPAMPAVLARATRLVLVCAPSKEGAGRAATVLDEVRDLGFDELAAECTIVVDRAGGTPELEDLRRQLADRCAAALLLPEDPQLSAGRPVEPGGLRTPTALGLLELAVEITEGFGRARSEGAGGRPEGT</sequence>
<protein>
    <submittedName>
        <fullName evidence="1">MinD-like ATPase involved in chromosome partitioning or flagellar assembly</fullName>
    </submittedName>
</protein>
<dbReference type="InterPro" id="IPR027417">
    <property type="entry name" value="P-loop_NTPase"/>
</dbReference>
<dbReference type="GO" id="GO:0005524">
    <property type="term" value="F:ATP binding"/>
    <property type="evidence" value="ECO:0007669"/>
    <property type="project" value="TreeGrafter"/>
</dbReference>
<gene>
    <name evidence="1" type="ORF">HDA36_004791</name>
</gene>
<dbReference type="AlphaFoldDB" id="A0A7W8QQH0"/>
<dbReference type="GO" id="GO:0051782">
    <property type="term" value="P:negative regulation of cell division"/>
    <property type="evidence" value="ECO:0007669"/>
    <property type="project" value="TreeGrafter"/>
</dbReference>
<evidence type="ECO:0000313" key="2">
    <source>
        <dbReference type="Proteomes" id="UP000572635"/>
    </source>
</evidence>
<keyword evidence="1" id="KW-0966">Cell projection</keyword>
<organism evidence="1 2">
    <name type="scientific">Nocardiopsis composta</name>
    <dbReference type="NCBI Taxonomy" id="157465"/>
    <lineage>
        <taxon>Bacteria</taxon>
        <taxon>Bacillati</taxon>
        <taxon>Actinomycetota</taxon>
        <taxon>Actinomycetes</taxon>
        <taxon>Streptosporangiales</taxon>
        <taxon>Nocardiopsidaceae</taxon>
        <taxon>Nocardiopsis</taxon>
    </lineage>
</organism>
<dbReference type="GO" id="GO:0016887">
    <property type="term" value="F:ATP hydrolysis activity"/>
    <property type="evidence" value="ECO:0007669"/>
    <property type="project" value="TreeGrafter"/>
</dbReference>
<accession>A0A7W8QQH0</accession>
<dbReference type="EMBL" id="JACHDB010000001">
    <property type="protein sequence ID" value="MBB5434707.1"/>
    <property type="molecule type" value="Genomic_DNA"/>
</dbReference>
<dbReference type="SUPFAM" id="SSF52540">
    <property type="entry name" value="P-loop containing nucleoside triphosphate hydrolases"/>
    <property type="match status" value="1"/>
</dbReference>
<keyword evidence="2" id="KW-1185">Reference proteome</keyword>